<comment type="caution">
    <text evidence="2">The sequence shown here is derived from an EMBL/GenBank/DDBJ whole genome shotgun (WGS) entry which is preliminary data.</text>
</comment>
<dbReference type="PANTHER" id="PTHR42685:SF22">
    <property type="entry name" value="CONDITIONED MEDIUM FACTOR RECEPTOR 1"/>
    <property type="match status" value="1"/>
</dbReference>
<evidence type="ECO:0000313" key="3">
    <source>
        <dbReference type="Proteomes" id="UP000562027"/>
    </source>
</evidence>
<dbReference type="PRINTS" id="PR00411">
    <property type="entry name" value="PNDRDTASEI"/>
</dbReference>
<keyword evidence="3" id="KW-1185">Reference proteome</keyword>
<dbReference type="Pfam" id="PF01494">
    <property type="entry name" value="FAD_binding_3"/>
    <property type="match status" value="1"/>
</dbReference>
<dbReference type="NCBIfam" id="TIGR02032">
    <property type="entry name" value="GG-red-SF"/>
    <property type="match status" value="1"/>
</dbReference>
<dbReference type="InterPro" id="IPR036188">
    <property type="entry name" value="FAD/NAD-bd_sf"/>
</dbReference>
<sequence length="426" mass="45422">MTEQEARPASAKPPVLEALPDRCEVLIVGAGPAGSACARVLAQAGVDVLLIDQQPQGRDKICGDGLIPDAHQALQRLGLLEPVMRLAQQVSHVGCIGPRGGRIDVPGTLAVLPRRQLDQLLSQAAREAGAQFIAPARFEKPLEDEQGRVVGALLKVGSGATTALVEVQSQWLILATGAVPKALSAAGMCERHTPSGIALRGYVRAPSMVGRIKAMDVVWSQAVRPGYGWIFPAPDNCFNIGVGVTDSHSAVGGKGAKKELNLRAIFDAFVASYEPAALLMREGELVGELKGAPLRCTLEGARWSRPGLMVTGEAAGSTYSFTGEGIGKAMETGMLAADALLAGRQQGWGEGQVREAFEQSLRALKPKFDLYQRANRVNAFPWLADLLIWRAQRSPRLLQRMSGVLNETSNPGNLVSLKGFSRLFLE</sequence>
<dbReference type="RefSeq" id="WP_184297404.1">
    <property type="nucleotide sequence ID" value="NZ_JACHLP010000002.1"/>
</dbReference>
<reference evidence="2 3" key="1">
    <citation type="submission" date="2020-08" db="EMBL/GenBank/DDBJ databases">
        <title>Functional genomics of gut bacteria from endangered species of beetles.</title>
        <authorList>
            <person name="Carlos-Shanley C."/>
        </authorList>
    </citation>
    <scope>NUCLEOTIDE SEQUENCE [LARGE SCALE GENOMIC DNA]</scope>
    <source>
        <strain evidence="2 3">S00239</strain>
    </source>
</reference>
<name>A0A840L7P0_9BURK</name>
<dbReference type="SUPFAM" id="SSF51905">
    <property type="entry name" value="FAD/NAD(P)-binding domain"/>
    <property type="match status" value="1"/>
</dbReference>
<gene>
    <name evidence="2" type="ORF">HNP55_001298</name>
</gene>
<dbReference type="EMBL" id="JACHLP010000002">
    <property type="protein sequence ID" value="MBB4842783.1"/>
    <property type="molecule type" value="Genomic_DNA"/>
</dbReference>
<protein>
    <submittedName>
        <fullName evidence="2">Geranylgeranyl reductase family protein</fullName>
    </submittedName>
</protein>
<evidence type="ECO:0000313" key="2">
    <source>
        <dbReference type="EMBL" id="MBB4842783.1"/>
    </source>
</evidence>
<dbReference type="InterPro" id="IPR011777">
    <property type="entry name" value="Geranylgeranyl_Rdtase_fam"/>
</dbReference>
<dbReference type="InterPro" id="IPR002938">
    <property type="entry name" value="FAD-bd"/>
</dbReference>
<dbReference type="Gene3D" id="3.50.50.60">
    <property type="entry name" value="FAD/NAD(P)-binding domain"/>
    <property type="match status" value="1"/>
</dbReference>
<dbReference type="InterPro" id="IPR050407">
    <property type="entry name" value="Geranylgeranyl_reductase"/>
</dbReference>
<organism evidence="2 3">
    <name type="scientific">Roseateles oligotrophus</name>
    <dbReference type="NCBI Taxonomy" id="1769250"/>
    <lineage>
        <taxon>Bacteria</taxon>
        <taxon>Pseudomonadati</taxon>
        <taxon>Pseudomonadota</taxon>
        <taxon>Betaproteobacteria</taxon>
        <taxon>Burkholderiales</taxon>
        <taxon>Sphaerotilaceae</taxon>
        <taxon>Roseateles</taxon>
    </lineage>
</organism>
<evidence type="ECO:0000259" key="1">
    <source>
        <dbReference type="Pfam" id="PF01494"/>
    </source>
</evidence>
<dbReference type="GO" id="GO:0016628">
    <property type="term" value="F:oxidoreductase activity, acting on the CH-CH group of donors, NAD or NADP as acceptor"/>
    <property type="evidence" value="ECO:0007669"/>
    <property type="project" value="InterPro"/>
</dbReference>
<dbReference type="PRINTS" id="PR00368">
    <property type="entry name" value="FADPNR"/>
</dbReference>
<feature type="domain" description="FAD-binding" evidence="1">
    <location>
        <begin position="22"/>
        <end position="188"/>
    </location>
</feature>
<dbReference type="PANTHER" id="PTHR42685">
    <property type="entry name" value="GERANYLGERANYL DIPHOSPHATE REDUCTASE"/>
    <property type="match status" value="1"/>
</dbReference>
<proteinExistence type="predicted"/>
<dbReference type="GO" id="GO:0071949">
    <property type="term" value="F:FAD binding"/>
    <property type="evidence" value="ECO:0007669"/>
    <property type="project" value="InterPro"/>
</dbReference>
<accession>A0A840L7P0</accession>
<dbReference type="Proteomes" id="UP000562027">
    <property type="component" value="Unassembled WGS sequence"/>
</dbReference>
<dbReference type="AlphaFoldDB" id="A0A840L7P0"/>